<organism evidence="1 2">
    <name type="scientific">Ochrobactrum quorumnocens</name>
    <dbReference type="NCBI Taxonomy" id="271865"/>
    <lineage>
        <taxon>Bacteria</taxon>
        <taxon>Pseudomonadati</taxon>
        <taxon>Pseudomonadota</taxon>
        <taxon>Alphaproteobacteria</taxon>
        <taxon>Hyphomicrobiales</taxon>
        <taxon>Brucellaceae</taxon>
        <taxon>Brucella/Ochrobactrum group</taxon>
        <taxon>Ochrobactrum</taxon>
    </lineage>
</organism>
<reference evidence="1 2" key="1">
    <citation type="submission" date="2017-07" db="EMBL/GenBank/DDBJ databases">
        <title>Phylogenetic study on the rhizospheric bacterium Ochrobactrum sp. A44.</title>
        <authorList>
            <person name="Krzyzanowska D.M."/>
            <person name="Ossowicki A."/>
            <person name="Rajewska M."/>
            <person name="Maciag T."/>
            <person name="Kaczynski Z."/>
            <person name="Czerwicka M."/>
            <person name="Jafra S."/>
        </authorList>
    </citation>
    <scope>NUCLEOTIDE SEQUENCE [LARGE SCALE GENOMIC DNA]</scope>
    <source>
        <strain evidence="1 2">A44</strain>
    </source>
</reference>
<evidence type="ECO:0000313" key="1">
    <source>
        <dbReference type="EMBL" id="ASV84153.1"/>
    </source>
</evidence>
<name>A0A248UBI2_9HYPH</name>
<sequence>MSLAKSQVPHLVLPQQTAFAFHWRREPKQAATQALASLRQNTFIMIKMAAAP</sequence>
<protein>
    <submittedName>
        <fullName evidence="1">Uncharacterized protein</fullName>
    </submittedName>
</protein>
<accession>A0A248UBI2</accession>
<proteinExistence type="predicted"/>
<evidence type="ECO:0000313" key="2">
    <source>
        <dbReference type="Proteomes" id="UP000215256"/>
    </source>
</evidence>
<dbReference type="EMBL" id="CP022603">
    <property type="protein sequence ID" value="ASV84153.1"/>
    <property type="molecule type" value="Genomic_DNA"/>
</dbReference>
<dbReference type="Proteomes" id="UP000215256">
    <property type="component" value="Chromosome 2"/>
</dbReference>
<dbReference type="KEGG" id="och:CES85_4945"/>
<gene>
    <name evidence="1" type="ORF">CES85_4945</name>
</gene>
<dbReference type="AlphaFoldDB" id="A0A248UBI2"/>